<keyword evidence="3" id="KW-1185">Reference proteome</keyword>
<reference evidence="2" key="2">
    <citation type="submission" date="2023-06" db="EMBL/GenBank/DDBJ databases">
        <authorList>
            <person name="Ma L."/>
            <person name="Liu K.-W."/>
            <person name="Li Z."/>
            <person name="Hsiao Y.-Y."/>
            <person name="Qi Y."/>
            <person name="Fu T."/>
            <person name="Tang G."/>
            <person name="Zhang D."/>
            <person name="Sun W.-H."/>
            <person name="Liu D.-K."/>
            <person name="Li Y."/>
            <person name="Chen G.-Z."/>
            <person name="Liu X.-D."/>
            <person name="Liao X.-Y."/>
            <person name="Jiang Y.-T."/>
            <person name="Yu X."/>
            <person name="Hao Y."/>
            <person name="Huang J."/>
            <person name="Zhao X.-W."/>
            <person name="Ke S."/>
            <person name="Chen Y.-Y."/>
            <person name="Wu W.-L."/>
            <person name="Hsu J.-L."/>
            <person name="Lin Y.-F."/>
            <person name="Huang M.-D."/>
            <person name="Li C.-Y."/>
            <person name="Huang L."/>
            <person name="Wang Z.-W."/>
            <person name="Zhao X."/>
            <person name="Zhong W.-Y."/>
            <person name="Peng D.-H."/>
            <person name="Ahmad S."/>
            <person name="Lan S."/>
            <person name="Zhang J.-S."/>
            <person name="Tsai W.-C."/>
            <person name="Van De Peer Y."/>
            <person name="Liu Z.-J."/>
        </authorList>
    </citation>
    <scope>NUCLEOTIDE SEQUENCE</scope>
    <source>
        <strain evidence="2">SCP</strain>
        <tissue evidence="2">Leaves</tissue>
    </source>
</reference>
<organism evidence="2 3">
    <name type="scientific">Acorus gramineus</name>
    <name type="common">Dwarf sweet flag</name>
    <dbReference type="NCBI Taxonomy" id="55184"/>
    <lineage>
        <taxon>Eukaryota</taxon>
        <taxon>Viridiplantae</taxon>
        <taxon>Streptophyta</taxon>
        <taxon>Embryophyta</taxon>
        <taxon>Tracheophyta</taxon>
        <taxon>Spermatophyta</taxon>
        <taxon>Magnoliopsida</taxon>
        <taxon>Liliopsida</taxon>
        <taxon>Acoraceae</taxon>
        <taxon>Acorus</taxon>
    </lineage>
</organism>
<dbReference type="PANTHER" id="PTHR36019">
    <property type="entry name" value="PLANT/PROTEIN"/>
    <property type="match status" value="1"/>
</dbReference>
<gene>
    <name evidence="2" type="ORF">QJS04_geneDACA012141</name>
</gene>
<sequence>MPCLPCQRLRRTKSDIRHNGFEPSRLGTRRTGVKSWSGPLIAPPYKALRSGLGSLKGDVLMGRNCKLWSQLTAINEEGSPRSDEDANEPRLARSGGMRRDWSFENLKKRAAATFHV</sequence>
<feature type="region of interest" description="Disordered" evidence="1">
    <location>
        <begin position="76"/>
        <end position="98"/>
    </location>
</feature>
<comment type="caution">
    <text evidence="2">The sequence shown here is derived from an EMBL/GenBank/DDBJ whole genome shotgun (WGS) entry which is preliminary data.</text>
</comment>
<name>A0AAV9BD93_ACOGR</name>
<dbReference type="Proteomes" id="UP001179952">
    <property type="component" value="Unassembled WGS sequence"/>
</dbReference>
<dbReference type="AlphaFoldDB" id="A0AAV9BD93"/>
<dbReference type="EMBL" id="JAUJYN010000004">
    <property type="protein sequence ID" value="KAK1274383.1"/>
    <property type="molecule type" value="Genomic_DNA"/>
</dbReference>
<dbReference type="PANTHER" id="PTHR36019:SF3">
    <property type="entry name" value="PLANT_PROTEIN"/>
    <property type="match status" value="1"/>
</dbReference>
<proteinExistence type="predicted"/>
<evidence type="ECO:0000313" key="2">
    <source>
        <dbReference type="EMBL" id="KAK1274383.1"/>
    </source>
</evidence>
<feature type="compositionally biased region" description="Basic and acidic residues" evidence="1">
    <location>
        <begin position="78"/>
        <end position="98"/>
    </location>
</feature>
<evidence type="ECO:0000256" key="1">
    <source>
        <dbReference type="SAM" id="MobiDB-lite"/>
    </source>
</evidence>
<protein>
    <submittedName>
        <fullName evidence="2">Uncharacterized protein</fullName>
    </submittedName>
</protein>
<evidence type="ECO:0000313" key="3">
    <source>
        <dbReference type="Proteomes" id="UP001179952"/>
    </source>
</evidence>
<reference evidence="2" key="1">
    <citation type="journal article" date="2023" name="Nat. Commun.">
        <title>Diploid and tetraploid genomes of Acorus and the evolution of monocots.</title>
        <authorList>
            <person name="Ma L."/>
            <person name="Liu K.W."/>
            <person name="Li Z."/>
            <person name="Hsiao Y.Y."/>
            <person name="Qi Y."/>
            <person name="Fu T."/>
            <person name="Tang G.D."/>
            <person name="Zhang D."/>
            <person name="Sun W.H."/>
            <person name="Liu D.K."/>
            <person name="Li Y."/>
            <person name="Chen G.Z."/>
            <person name="Liu X.D."/>
            <person name="Liao X.Y."/>
            <person name="Jiang Y.T."/>
            <person name="Yu X."/>
            <person name="Hao Y."/>
            <person name="Huang J."/>
            <person name="Zhao X.W."/>
            <person name="Ke S."/>
            <person name="Chen Y.Y."/>
            <person name="Wu W.L."/>
            <person name="Hsu J.L."/>
            <person name="Lin Y.F."/>
            <person name="Huang M.D."/>
            <person name="Li C.Y."/>
            <person name="Huang L."/>
            <person name="Wang Z.W."/>
            <person name="Zhao X."/>
            <person name="Zhong W.Y."/>
            <person name="Peng D.H."/>
            <person name="Ahmad S."/>
            <person name="Lan S."/>
            <person name="Zhang J.S."/>
            <person name="Tsai W.C."/>
            <person name="Van de Peer Y."/>
            <person name="Liu Z.J."/>
        </authorList>
    </citation>
    <scope>NUCLEOTIDE SEQUENCE</scope>
    <source>
        <strain evidence="2">SCP</strain>
    </source>
</reference>
<accession>A0AAV9BD93</accession>